<dbReference type="OrthoDB" id="3799467at2759"/>
<dbReference type="Proteomes" id="UP000799770">
    <property type="component" value="Unassembled WGS sequence"/>
</dbReference>
<gene>
    <name evidence="1" type="ORF">BDV96DRAFT_104750</name>
</gene>
<organism evidence="1 2">
    <name type="scientific">Lophiotrema nucula</name>
    <dbReference type="NCBI Taxonomy" id="690887"/>
    <lineage>
        <taxon>Eukaryota</taxon>
        <taxon>Fungi</taxon>
        <taxon>Dikarya</taxon>
        <taxon>Ascomycota</taxon>
        <taxon>Pezizomycotina</taxon>
        <taxon>Dothideomycetes</taxon>
        <taxon>Pleosporomycetidae</taxon>
        <taxon>Pleosporales</taxon>
        <taxon>Lophiotremataceae</taxon>
        <taxon>Lophiotrema</taxon>
    </lineage>
</organism>
<sequence length="138" mass="15929">MQLNAWAPELYQSISIPITVTRFVEKHRLSHLGAKGRGYIGGASMEDFRFLHFDFKVEVRLQQLRQKVLSFASVSPPPDDRFSHDHGEPLEPERSAFCFYVACSDFGKERPTERTEKTRNMRDAYIQRASISNSFVSE</sequence>
<keyword evidence="2" id="KW-1185">Reference proteome</keyword>
<evidence type="ECO:0000313" key="2">
    <source>
        <dbReference type="Proteomes" id="UP000799770"/>
    </source>
</evidence>
<protein>
    <submittedName>
        <fullName evidence="1">Uncharacterized protein</fullName>
    </submittedName>
</protein>
<evidence type="ECO:0000313" key="1">
    <source>
        <dbReference type="EMBL" id="KAF2113937.1"/>
    </source>
</evidence>
<name>A0A6A5Z4W4_9PLEO</name>
<accession>A0A6A5Z4W4</accession>
<dbReference type="EMBL" id="ML977326">
    <property type="protein sequence ID" value="KAF2113937.1"/>
    <property type="molecule type" value="Genomic_DNA"/>
</dbReference>
<proteinExistence type="predicted"/>
<dbReference type="AlphaFoldDB" id="A0A6A5Z4W4"/>
<reference evidence="1" key="1">
    <citation type="journal article" date="2020" name="Stud. Mycol.">
        <title>101 Dothideomycetes genomes: a test case for predicting lifestyles and emergence of pathogens.</title>
        <authorList>
            <person name="Haridas S."/>
            <person name="Albert R."/>
            <person name="Binder M."/>
            <person name="Bloem J."/>
            <person name="Labutti K."/>
            <person name="Salamov A."/>
            <person name="Andreopoulos B."/>
            <person name="Baker S."/>
            <person name="Barry K."/>
            <person name="Bills G."/>
            <person name="Bluhm B."/>
            <person name="Cannon C."/>
            <person name="Castanera R."/>
            <person name="Culley D."/>
            <person name="Daum C."/>
            <person name="Ezra D."/>
            <person name="Gonzalez J."/>
            <person name="Henrissat B."/>
            <person name="Kuo A."/>
            <person name="Liang C."/>
            <person name="Lipzen A."/>
            <person name="Lutzoni F."/>
            <person name="Magnuson J."/>
            <person name="Mondo S."/>
            <person name="Nolan M."/>
            <person name="Ohm R."/>
            <person name="Pangilinan J."/>
            <person name="Park H.-J."/>
            <person name="Ramirez L."/>
            <person name="Alfaro M."/>
            <person name="Sun H."/>
            <person name="Tritt A."/>
            <person name="Yoshinaga Y."/>
            <person name="Zwiers L.-H."/>
            <person name="Turgeon B."/>
            <person name="Goodwin S."/>
            <person name="Spatafora J."/>
            <person name="Crous P."/>
            <person name="Grigoriev I."/>
        </authorList>
    </citation>
    <scope>NUCLEOTIDE SEQUENCE</scope>
    <source>
        <strain evidence="1">CBS 627.86</strain>
    </source>
</reference>